<reference evidence="2 3" key="1">
    <citation type="journal article" date="2017" name="Int. J. Parasitol.">
        <title>The genome of the protozoan parasite Cystoisospora suis and a reverse vaccinology approach to identify vaccine candidates.</title>
        <authorList>
            <person name="Palmieri N."/>
            <person name="Shrestha A."/>
            <person name="Ruttkowski B."/>
            <person name="Beck T."/>
            <person name="Vogl C."/>
            <person name="Tomley F."/>
            <person name="Blake D.P."/>
            <person name="Joachim A."/>
        </authorList>
    </citation>
    <scope>NUCLEOTIDE SEQUENCE [LARGE SCALE GENOMIC DNA]</scope>
    <source>
        <strain evidence="2 3">Wien I</strain>
    </source>
</reference>
<protein>
    <submittedName>
        <fullName evidence="2">Uncharacterized protein</fullName>
    </submittedName>
</protein>
<evidence type="ECO:0000313" key="2">
    <source>
        <dbReference type="EMBL" id="PHJ24220.1"/>
    </source>
</evidence>
<dbReference type="EMBL" id="MIGC01000796">
    <property type="protein sequence ID" value="PHJ24220.1"/>
    <property type="molecule type" value="Genomic_DNA"/>
</dbReference>
<sequence>MGSPSARQRSLSPDMLTLQNIAEASRRGKQHDEAMRIRGRSPLRAELPLRGIGHSSAQVLTNNAELSTISTSFGLKTETNTLPASTSSRIDDSQFLSTALASLPFGGQRDSSAEVTHGLRFSSSSQRKSLLGTIQDPTSSLSGRGKDEAAFSLRCNRDRSAQFGDAGGLGGFRSTVQRSPTSLRDTVSRPEKCPGSEICPHFISEEQKRPDVSLRPFCNEEDPLRHLQRDPPPSVCHAAAIPPPRFHHDRREDFLTLSMMMNTHQPFHHSYYTQATSFIPPYPPCLDYRTSSCFPSFPCPPPPVCQPHSLSTCQGSCSLSRNPKTTDRTCQTAQTESSAVIQTSSQNTDLSSVPSGCPPDGPWQVKEEDEKEVGQLKVLTPSEGSTEREVINHTGAKDDNHGLLPSFCDHACSPIHSSHQENNLEGKKPSIEHPIKPLVHQELQQREEVASFPLRSPLHHHEAPLDQKAIYSKTAADSASHEPQKSSIHPVGNALSSSTHLLSTVPEGKLYQSYAPDEFAKVTNLPCQENERNLLLEPVDHTFPGIARDPSSLPVWSERSLRAPRKPPSTDPSSLLNDEENKEKNCRDPLHLISPSSSSSSSSCCFLNSSSLSDPYIQK</sequence>
<dbReference type="GeneID" id="94425343"/>
<name>A0A2C6KVR5_9APIC</name>
<organism evidence="2 3">
    <name type="scientific">Cystoisospora suis</name>
    <dbReference type="NCBI Taxonomy" id="483139"/>
    <lineage>
        <taxon>Eukaryota</taxon>
        <taxon>Sar</taxon>
        <taxon>Alveolata</taxon>
        <taxon>Apicomplexa</taxon>
        <taxon>Conoidasida</taxon>
        <taxon>Coccidia</taxon>
        <taxon>Eucoccidiorida</taxon>
        <taxon>Eimeriorina</taxon>
        <taxon>Sarcocystidae</taxon>
        <taxon>Cystoisospora</taxon>
    </lineage>
</organism>
<dbReference type="RefSeq" id="XP_067925893.1">
    <property type="nucleotide sequence ID" value="XM_068062132.1"/>
</dbReference>
<proteinExistence type="predicted"/>
<feature type="region of interest" description="Disordered" evidence="1">
    <location>
        <begin position="555"/>
        <end position="619"/>
    </location>
</feature>
<evidence type="ECO:0000313" key="3">
    <source>
        <dbReference type="Proteomes" id="UP000221165"/>
    </source>
</evidence>
<feature type="region of interest" description="Disordered" evidence="1">
    <location>
        <begin position="336"/>
        <end position="356"/>
    </location>
</feature>
<feature type="compositionally biased region" description="Polar residues" evidence="1">
    <location>
        <begin position="336"/>
        <end position="354"/>
    </location>
</feature>
<feature type="compositionally biased region" description="Low complexity" evidence="1">
    <location>
        <begin position="594"/>
        <end position="613"/>
    </location>
</feature>
<dbReference type="VEuPathDB" id="ToxoDB:CSUI_001929"/>
<keyword evidence="3" id="KW-1185">Reference proteome</keyword>
<feature type="non-terminal residue" evidence="2">
    <location>
        <position position="619"/>
    </location>
</feature>
<accession>A0A2C6KVR5</accession>
<feature type="compositionally biased region" description="Basic and acidic residues" evidence="1">
    <location>
        <begin position="579"/>
        <end position="590"/>
    </location>
</feature>
<gene>
    <name evidence="2" type="ORF">CSUI_001929</name>
</gene>
<feature type="region of interest" description="Disordered" evidence="1">
    <location>
        <begin position="166"/>
        <end position="192"/>
    </location>
</feature>
<comment type="caution">
    <text evidence="2">The sequence shown here is derived from an EMBL/GenBank/DDBJ whole genome shotgun (WGS) entry which is preliminary data.</text>
</comment>
<dbReference type="AlphaFoldDB" id="A0A2C6KVR5"/>
<evidence type="ECO:0000256" key="1">
    <source>
        <dbReference type="SAM" id="MobiDB-lite"/>
    </source>
</evidence>
<feature type="compositionally biased region" description="Polar residues" evidence="1">
    <location>
        <begin position="174"/>
        <end position="185"/>
    </location>
</feature>
<dbReference type="Proteomes" id="UP000221165">
    <property type="component" value="Unassembled WGS sequence"/>
</dbReference>